<comment type="caution">
    <text evidence="1">The sequence shown here is derived from an EMBL/GenBank/DDBJ whole genome shotgun (WGS) entry which is preliminary data.</text>
</comment>
<reference evidence="1" key="1">
    <citation type="journal article" date="2020" name="Cell">
        <title>Large-Scale Comparative Analyses of Tick Genomes Elucidate Their Genetic Diversity and Vector Capacities.</title>
        <authorList>
            <consortium name="Tick Genome and Microbiome Consortium (TIGMIC)"/>
            <person name="Jia N."/>
            <person name="Wang J."/>
            <person name="Shi W."/>
            <person name="Du L."/>
            <person name="Sun Y."/>
            <person name="Zhan W."/>
            <person name="Jiang J.F."/>
            <person name="Wang Q."/>
            <person name="Zhang B."/>
            <person name="Ji P."/>
            <person name="Bell-Sakyi L."/>
            <person name="Cui X.M."/>
            <person name="Yuan T.T."/>
            <person name="Jiang B.G."/>
            <person name="Yang W.F."/>
            <person name="Lam T.T."/>
            <person name="Chang Q.C."/>
            <person name="Ding S.J."/>
            <person name="Wang X.J."/>
            <person name="Zhu J.G."/>
            <person name="Ruan X.D."/>
            <person name="Zhao L."/>
            <person name="Wei J.T."/>
            <person name="Ye R.Z."/>
            <person name="Que T.C."/>
            <person name="Du C.H."/>
            <person name="Zhou Y.H."/>
            <person name="Cheng J.X."/>
            <person name="Dai P.F."/>
            <person name="Guo W.B."/>
            <person name="Han X.H."/>
            <person name="Huang E.J."/>
            <person name="Li L.F."/>
            <person name="Wei W."/>
            <person name="Gao Y.C."/>
            <person name="Liu J.Z."/>
            <person name="Shao H.Z."/>
            <person name="Wang X."/>
            <person name="Wang C.C."/>
            <person name="Yang T.C."/>
            <person name="Huo Q.B."/>
            <person name="Li W."/>
            <person name="Chen H.Y."/>
            <person name="Chen S.E."/>
            <person name="Zhou L.G."/>
            <person name="Ni X.B."/>
            <person name="Tian J.H."/>
            <person name="Sheng Y."/>
            <person name="Liu T."/>
            <person name="Pan Y.S."/>
            <person name="Xia L.Y."/>
            <person name="Li J."/>
            <person name="Zhao F."/>
            <person name="Cao W.C."/>
        </authorList>
    </citation>
    <scope>NUCLEOTIDE SEQUENCE</scope>
    <source>
        <strain evidence="1">Rsan-2018</strain>
    </source>
</reference>
<keyword evidence="2" id="KW-1185">Reference proteome</keyword>
<evidence type="ECO:0000313" key="2">
    <source>
        <dbReference type="Proteomes" id="UP000821837"/>
    </source>
</evidence>
<organism evidence="1 2">
    <name type="scientific">Rhipicephalus sanguineus</name>
    <name type="common">Brown dog tick</name>
    <name type="synonym">Ixodes sanguineus</name>
    <dbReference type="NCBI Taxonomy" id="34632"/>
    <lineage>
        <taxon>Eukaryota</taxon>
        <taxon>Metazoa</taxon>
        <taxon>Ecdysozoa</taxon>
        <taxon>Arthropoda</taxon>
        <taxon>Chelicerata</taxon>
        <taxon>Arachnida</taxon>
        <taxon>Acari</taxon>
        <taxon>Parasitiformes</taxon>
        <taxon>Ixodida</taxon>
        <taxon>Ixodoidea</taxon>
        <taxon>Ixodidae</taxon>
        <taxon>Rhipicephalinae</taxon>
        <taxon>Rhipicephalus</taxon>
        <taxon>Rhipicephalus</taxon>
    </lineage>
</organism>
<dbReference type="EMBL" id="JABSTV010001247">
    <property type="protein sequence ID" value="KAH7972771.1"/>
    <property type="molecule type" value="Genomic_DNA"/>
</dbReference>
<evidence type="ECO:0000313" key="1">
    <source>
        <dbReference type="EMBL" id="KAH7972771.1"/>
    </source>
</evidence>
<accession>A0A9D4QAN6</accession>
<protein>
    <submittedName>
        <fullName evidence="1">Uncharacterized protein</fullName>
    </submittedName>
</protein>
<sequence>MSLPQCIRTNDDVPVNKWLRLFKAKASNAASSDRYRINYIIEHQKGETLLWYLTDIFDIEDS</sequence>
<name>A0A9D4QAN6_RHISA</name>
<reference evidence="1" key="2">
    <citation type="submission" date="2021-09" db="EMBL/GenBank/DDBJ databases">
        <authorList>
            <person name="Jia N."/>
            <person name="Wang J."/>
            <person name="Shi W."/>
            <person name="Du L."/>
            <person name="Sun Y."/>
            <person name="Zhan W."/>
            <person name="Jiang J."/>
            <person name="Wang Q."/>
            <person name="Zhang B."/>
            <person name="Ji P."/>
            <person name="Sakyi L.B."/>
            <person name="Cui X."/>
            <person name="Yuan T."/>
            <person name="Jiang B."/>
            <person name="Yang W."/>
            <person name="Lam T.T.-Y."/>
            <person name="Chang Q."/>
            <person name="Ding S."/>
            <person name="Wang X."/>
            <person name="Zhu J."/>
            <person name="Ruan X."/>
            <person name="Zhao L."/>
            <person name="Wei J."/>
            <person name="Que T."/>
            <person name="Du C."/>
            <person name="Cheng J."/>
            <person name="Dai P."/>
            <person name="Han X."/>
            <person name="Huang E."/>
            <person name="Gao Y."/>
            <person name="Liu J."/>
            <person name="Shao H."/>
            <person name="Ye R."/>
            <person name="Li L."/>
            <person name="Wei W."/>
            <person name="Wang X."/>
            <person name="Wang C."/>
            <person name="Huo Q."/>
            <person name="Li W."/>
            <person name="Guo W."/>
            <person name="Chen H."/>
            <person name="Chen S."/>
            <person name="Zhou L."/>
            <person name="Zhou L."/>
            <person name="Ni X."/>
            <person name="Tian J."/>
            <person name="Zhou Y."/>
            <person name="Sheng Y."/>
            <person name="Liu T."/>
            <person name="Pan Y."/>
            <person name="Xia L."/>
            <person name="Li J."/>
            <person name="Zhao F."/>
            <person name="Cao W."/>
        </authorList>
    </citation>
    <scope>NUCLEOTIDE SEQUENCE</scope>
    <source>
        <strain evidence="1">Rsan-2018</strain>
        <tissue evidence="1">Larvae</tissue>
    </source>
</reference>
<dbReference type="AlphaFoldDB" id="A0A9D4QAN6"/>
<gene>
    <name evidence="1" type="ORF">HPB52_016879</name>
</gene>
<proteinExistence type="predicted"/>
<dbReference type="Proteomes" id="UP000821837">
    <property type="component" value="Chromosome 11"/>
</dbReference>